<evidence type="ECO:0000256" key="1">
    <source>
        <dbReference type="SAM" id="MobiDB-lite"/>
    </source>
</evidence>
<keyword evidence="2" id="KW-1133">Transmembrane helix</keyword>
<feature type="domain" description="DUF6532" evidence="3">
    <location>
        <begin position="83"/>
        <end position="294"/>
    </location>
</feature>
<dbReference type="EMBL" id="JAACJL010000033">
    <property type="protein sequence ID" value="KAF4615839.1"/>
    <property type="molecule type" value="Genomic_DNA"/>
</dbReference>
<keyword evidence="5" id="KW-1185">Reference proteome</keyword>
<keyword evidence="2" id="KW-0812">Transmembrane</keyword>
<evidence type="ECO:0000256" key="2">
    <source>
        <dbReference type="SAM" id="Phobius"/>
    </source>
</evidence>
<name>A0A8H4VQ06_9AGAR</name>
<dbReference type="Proteomes" id="UP000521872">
    <property type="component" value="Unassembled WGS sequence"/>
</dbReference>
<comment type="caution">
    <text evidence="4">The sequence shown here is derived from an EMBL/GenBank/DDBJ whole genome shotgun (WGS) entry which is preliminary data.</text>
</comment>
<reference evidence="4 5" key="1">
    <citation type="submission" date="2019-12" db="EMBL/GenBank/DDBJ databases">
        <authorList>
            <person name="Floudas D."/>
            <person name="Bentzer J."/>
            <person name="Ahren D."/>
            <person name="Johansson T."/>
            <person name="Persson P."/>
            <person name="Tunlid A."/>
        </authorList>
    </citation>
    <scope>NUCLEOTIDE SEQUENCE [LARGE SCALE GENOMIC DNA]</scope>
    <source>
        <strain evidence="4 5">CBS 102.39</strain>
    </source>
</reference>
<feature type="transmembrane region" description="Helical" evidence="2">
    <location>
        <begin position="249"/>
        <end position="268"/>
    </location>
</feature>
<proteinExistence type="predicted"/>
<keyword evidence="2" id="KW-0472">Membrane</keyword>
<gene>
    <name evidence="4" type="ORF">D9613_012379</name>
</gene>
<feature type="transmembrane region" description="Helical" evidence="2">
    <location>
        <begin position="207"/>
        <end position="229"/>
    </location>
</feature>
<evidence type="ECO:0000313" key="4">
    <source>
        <dbReference type="EMBL" id="KAF4615839.1"/>
    </source>
</evidence>
<accession>A0A8H4VQ06</accession>
<dbReference type="Pfam" id="PF20149">
    <property type="entry name" value="DUF6532"/>
    <property type="match status" value="1"/>
</dbReference>
<protein>
    <recommendedName>
        <fullName evidence="3">DUF6532 domain-containing protein</fullName>
    </recommendedName>
</protein>
<evidence type="ECO:0000313" key="5">
    <source>
        <dbReference type="Proteomes" id="UP000521872"/>
    </source>
</evidence>
<evidence type="ECO:0000259" key="3">
    <source>
        <dbReference type="Pfam" id="PF20149"/>
    </source>
</evidence>
<feature type="region of interest" description="Disordered" evidence="1">
    <location>
        <begin position="1"/>
        <end position="53"/>
    </location>
</feature>
<sequence>MMTTDDNEKQGLKRPNADLRKQRPKLVGHPIVTETQSTAVPIDSDSETPAAEDQWPLSARLSRCAFLQQSRFLQGACREDVQIVERTLVVKEAWPELHRAREYRREVLLEVVNRLVEQKKGYADLRRRIVQDDDFVKVIGKWVIVRLPHHRAIKCSAASNNIALFQLGAGSQCKDRVEALMDSDIHVYPGEWAPIWMTKGSGAKIRIYLNPGLINTIKDAFFFLIPTAFGIKFKDDYTSTYPTRTEPALPISLVALGATAFFPAMHVWRTGKKPAGRGGRFDGEIFRNAYNRHLYEKIVSSGAPSNASTNIKGNALVVLDLNRLN</sequence>
<dbReference type="AlphaFoldDB" id="A0A8H4VQ06"/>
<dbReference type="InterPro" id="IPR045341">
    <property type="entry name" value="DUF6532"/>
</dbReference>
<feature type="compositionally biased region" description="Basic and acidic residues" evidence="1">
    <location>
        <begin position="1"/>
        <end position="21"/>
    </location>
</feature>
<organism evidence="4 5">
    <name type="scientific">Agrocybe pediades</name>
    <dbReference type="NCBI Taxonomy" id="84607"/>
    <lineage>
        <taxon>Eukaryota</taxon>
        <taxon>Fungi</taxon>
        <taxon>Dikarya</taxon>
        <taxon>Basidiomycota</taxon>
        <taxon>Agaricomycotina</taxon>
        <taxon>Agaricomycetes</taxon>
        <taxon>Agaricomycetidae</taxon>
        <taxon>Agaricales</taxon>
        <taxon>Agaricineae</taxon>
        <taxon>Strophariaceae</taxon>
        <taxon>Agrocybe</taxon>
    </lineage>
</organism>